<evidence type="ECO:0000259" key="4">
    <source>
        <dbReference type="PROSITE" id="PS50011"/>
    </source>
</evidence>
<keyword evidence="5" id="KW-0418">Kinase</keyword>
<protein>
    <submittedName>
        <fullName evidence="5">Protein kinase</fullName>
    </submittedName>
</protein>
<evidence type="ECO:0000256" key="1">
    <source>
        <dbReference type="ARBA" id="ARBA00022741"/>
    </source>
</evidence>
<evidence type="ECO:0000313" key="6">
    <source>
        <dbReference type="Proteomes" id="UP000003477"/>
    </source>
</evidence>
<dbReference type="GO" id="GO:0005524">
    <property type="term" value="F:ATP binding"/>
    <property type="evidence" value="ECO:0007669"/>
    <property type="project" value="UniProtKB-KW"/>
</dbReference>
<dbReference type="Proteomes" id="UP000003477">
    <property type="component" value="Unassembled WGS sequence"/>
</dbReference>
<dbReference type="SUPFAM" id="SSF56112">
    <property type="entry name" value="Protein kinase-like (PK-like)"/>
    <property type="match status" value="1"/>
</dbReference>
<dbReference type="InterPro" id="IPR008271">
    <property type="entry name" value="Ser/Thr_kinase_AS"/>
</dbReference>
<dbReference type="PANTHER" id="PTHR24363:SF7">
    <property type="entry name" value="SERINE_THREONINE-PROTEIN KINASE-LIKE PROTEIN E"/>
    <property type="match status" value="1"/>
</dbReference>
<evidence type="ECO:0000256" key="2">
    <source>
        <dbReference type="ARBA" id="ARBA00022840"/>
    </source>
</evidence>
<gene>
    <name evidence="5" type="ORF">CWATWH0003_4681</name>
</gene>
<keyword evidence="3" id="KW-0812">Transmembrane</keyword>
<organism evidence="5 6">
    <name type="scientific">Crocosphaera watsonii WH 0003</name>
    <dbReference type="NCBI Taxonomy" id="423471"/>
    <lineage>
        <taxon>Bacteria</taxon>
        <taxon>Bacillati</taxon>
        <taxon>Cyanobacteriota</taxon>
        <taxon>Cyanophyceae</taxon>
        <taxon>Oscillatoriophycideae</taxon>
        <taxon>Chroococcales</taxon>
        <taxon>Aphanothecaceae</taxon>
        <taxon>Crocosphaera</taxon>
    </lineage>
</organism>
<comment type="caution">
    <text evidence="5">The sequence shown here is derived from an EMBL/GenBank/DDBJ whole genome shotgun (WGS) entry which is preliminary data.</text>
</comment>
<feature type="transmembrane region" description="Helical" evidence="3">
    <location>
        <begin position="319"/>
        <end position="345"/>
    </location>
</feature>
<name>G5JB69_CROWT</name>
<evidence type="ECO:0000256" key="3">
    <source>
        <dbReference type="SAM" id="Phobius"/>
    </source>
</evidence>
<reference evidence="5 6" key="1">
    <citation type="journal article" date="2011" name="Front. Microbiol.">
        <title>Two Strains of Crocosphaera watsonii with Highly Conserved Genomes are Distinguished by Strain-Specific Features.</title>
        <authorList>
            <person name="Bench S.R."/>
            <person name="Ilikchyan I.N."/>
            <person name="Tripp H.J."/>
            <person name="Zehr J.P."/>
        </authorList>
    </citation>
    <scope>NUCLEOTIDE SEQUENCE [LARGE SCALE GENOMIC DNA]</scope>
    <source>
        <strain evidence="5 6">WH 0003</strain>
    </source>
</reference>
<dbReference type="Gene3D" id="1.10.510.10">
    <property type="entry name" value="Transferase(Phosphotransferase) domain 1"/>
    <property type="match status" value="1"/>
</dbReference>
<accession>G5JB69</accession>
<dbReference type="CDD" id="cd14014">
    <property type="entry name" value="STKc_PknB_like"/>
    <property type="match status" value="1"/>
</dbReference>
<evidence type="ECO:0000313" key="5">
    <source>
        <dbReference type="EMBL" id="EHJ10572.1"/>
    </source>
</evidence>
<dbReference type="PATRIC" id="fig|423471.3.peg.4384"/>
<keyword evidence="5" id="KW-0808">Transferase</keyword>
<dbReference type="RefSeq" id="WP_007312524.1">
    <property type="nucleotide sequence ID" value="NZ_AESD01000704.1"/>
</dbReference>
<dbReference type="InterPro" id="IPR011009">
    <property type="entry name" value="Kinase-like_dom_sf"/>
</dbReference>
<dbReference type="InterPro" id="IPR000719">
    <property type="entry name" value="Prot_kinase_dom"/>
</dbReference>
<dbReference type="SMART" id="SM00220">
    <property type="entry name" value="S_TKc"/>
    <property type="match status" value="1"/>
</dbReference>
<dbReference type="AlphaFoldDB" id="G5JB69"/>
<sequence>MFKSGEILVEKYQLKQRLGHTATGHQTWLAIDKLSQENITLKLLAFSPQMQWEELKLFEREAKVLQSLQHERIPEYRDYFDVDKDLGGGVAWFGLVQDYIPGASLQELLERGKIFSEKETYNIALQILEILVYLHQLNPLVIHRDIKPSNLILGKDNHIYLIDFGAVQAQGAMTGVTFTVVGSSGYAPLEQFWGRAVPASDIYALGATLIHLLTGIAPVDLPHKDSQIQFSDKVNIANYFIYWLEKATNIAIEKRFQTAQQALKSLKNKQKSNLITNSNNSHNKLTQPNYSRFRREVKDNKLSLYLPPKLTYKMGNTSLFVMIFVLGIITLTFFPFSLLVLLFVYRYCQDMRVVFLEQSFKIQRTILGLTYQSIHGSSDDILGVFLYGSSNNYQVRIRTKKRSYIIGENLREEECAWLAKEIQDWLYYHGK</sequence>
<keyword evidence="1" id="KW-0547">Nucleotide-binding</keyword>
<dbReference type="PROSITE" id="PS00108">
    <property type="entry name" value="PROTEIN_KINASE_ST"/>
    <property type="match status" value="1"/>
</dbReference>
<dbReference type="EMBL" id="AESD01000704">
    <property type="protein sequence ID" value="EHJ10572.1"/>
    <property type="molecule type" value="Genomic_DNA"/>
</dbReference>
<dbReference type="PANTHER" id="PTHR24363">
    <property type="entry name" value="SERINE/THREONINE PROTEIN KINASE"/>
    <property type="match status" value="1"/>
</dbReference>
<keyword evidence="3" id="KW-1133">Transmembrane helix</keyword>
<dbReference type="PROSITE" id="PS50011">
    <property type="entry name" value="PROTEIN_KINASE_DOM"/>
    <property type="match status" value="1"/>
</dbReference>
<feature type="domain" description="Protein kinase" evidence="4">
    <location>
        <begin position="12"/>
        <end position="275"/>
    </location>
</feature>
<dbReference type="GO" id="GO:0004674">
    <property type="term" value="F:protein serine/threonine kinase activity"/>
    <property type="evidence" value="ECO:0007669"/>
    <property type="project" value="TreeGrafter"/>
</dbReference>
<dbReference type="Pfam" id="PF00069">
    <property type="entry name" value="Pkinase"/>
    <property type="match status" value="1"/>
</dbReference>
<proteinExistence type="predicted"/>
<keyword evidence="2" id="KW-0067">ATP-binding</keyword>
<dbReference type="GeneID" id="88768072"/>
<keyword evidence="3" id="KW-0472">Membrane</keyword>